<dbReference type="Pfam" id="PF10652">
    <property type="entry name" value="DUF2480"/>
    <property type="match status" value="1"/>
</dbReference>
<reference evidence="1 2" key="1">
    <citation type="submission" date="2018-11" db="EMBL/GenBank/DDBJ databases">
        <title>Flavobacterium sp. nov., YIM 102701-2 draft genome.</title>
        <authorList>
            <person name="Li G."/>
            <person name="Jiang Y."/>
        </authorList>
    </citation>
    <scope>NUCLEOTIDE SEQUENCE [LARGE SCALE GENOMIC DNA]</scope>
    <source>
        <strain evidence="1 2">YIM 102701-2</strain>
    </source>
</reference>
<dbReference type="OrthoDB" id="9803040at2"/>
<keyword evidence="2" id="KW-1185">Reference proteome</keyword>
<dbReference type="InterPro" id="IPR018914">
    <property type="entry name" value="DUF2480"/>
</dbReference>
<dbReference type="AlphaFoldDB" id="A0A3P3VXC7"/>
<organism evidence="1 2">
    <name type="scientific">Paenimyroides tangerinum</name>
    <dbReference type="NCBI Taxonomy" id="2488728"/>
    <lineage>
        <taxon>Bacteria</taxon>
        <taxon>Pseudomonadati</taxon>
        <taxon>Bacteroidota</taxon>
        <taxon>Flavobacteriia</taxon>
        <taxon>Flavobacteriales</taxon>
        <taxon>Flavobacteriaceae</taxon>
        <taxon>Paenimyroides</taxon>
    </lineage>
</organism>
<dbReference type="Proteomes" id="UP000275719">
    <property type="component" value="Unassembled WGS sequence"/>
</dbReference>
<name>A0A3P3VXC7_9FLAO</name>
<proteinExistence type="predicted"/>
<comment type="caution">
    <text evidence="1">The sequence shown here is derived from an EMBL/GenBank/DDBJ whole genome shotgun (WGS) entry which is preliminary data.</text>
</comment>
<evidence type="ECO:0000313" key="2">
    <source>
        <dbReference type="Proteomes" id="UP000275719"/>
    </source>
</evidence>
<protein>
    <submittedName>
        <fullName evidence="1">DUF2480 family protein</fullName>
    </submittedName>
</protein>
<dbReference type="EMBL" id="RQVQ01000060">
    <property type="protein sequence ID" value="RRJ87134.1"/>
    <property type="molecule type" value="Genomic_DNA"/>
</dbReference>
<gene>
    <name evidence="1" type="ORF">EG240_15430</name>
</gene>
<sequence>MADEIVNKVAQSSLMVFDLEDYYPKNERVFLDISQWLHGGFILKEKEFREGLKNFDFEIYKDKLVALNCSTDAILPSWAFMLVSSYLQPVAQKVVQGSLHQLDLAFYEEIISNLDFSSYENKPVIIKGCSKKPIPEEAYVMATQKMMRFARSIMFGEACSAVPIFKKK</sequence>
<evidence type="ECO:0000313" key="1">
    <source>
        <dbReference type="EMBL" id="RRJ87134.1"/>
    </source>
</evidence>
<accession>A0A3P3VXC7</accession>
<dbReference type="RefSeq" id="WP_125020242.1">
    <property type="nucleotide sequence ID" value="NZ_RQVQ01000060.1"/>
</dbReference>